<accession>A0AAE3MNT4</accession>
<sequence length="110" mass="13362">MERDQQYRIRFDQARKRVQAIKDFFNNVRAFLSVFVILAVLYLFKVEPFILIWEVFEGKTLMWIEYNILAGLGIWALVLVIQGLAAFKYRSTFLRKWEERQIQKILREEQ</sequence>
<evidence type="ECO:0000313" key="3">
    <source>
        <dbReference type="EMBL" id="MCX2720279.1"/>
    </source>
</evidence>
<dbReference type="AlphaFoldDB" id="A0AAE3MNT4"/>
<protein>
    <submittedName>
        <fullName evidence="3">2TM domain-containing protein</fullName>
    </submittedName>
</protein>
<feature type="domain" description="2TM" evidence="2">
    <location>
        <begin position="13"/>
        <end position="106"/>
    </location>
</feature>
<evidence type="ECO:0000313" key="4">
    <source>
        <dbReference type="Proteomes" id="UP001207116"/>
    </source>
</evidence>
<gene>
    <name evidence="3" type="ORF">OO016_11755</name>
</gene>
<feature type="transmembrane region" description="Helical" evidence="1">
    <location>
        <begin position="64"/>
        <end position="87"/>
    </location>
</feature>
<name>A0AAE3MNT4_9FLAO</name>
<reference evidence="3" key="1">
    <citation type="submission" date="2022-11" db="EMBL/GenBank/DDBJ databases">
        <title>The characterization of three novel Bacteroidetes species and genomic analysis of their roles in tidal elemental geochemical cycles.</title>
        <authorList>
            <person name="Ma K.-J."/>
        </authorList>
    </citation>
    <scope>NUCLEOTIDE SEQUENCE</scope>
    <source>
        <strain evidence="3">M415</strain>
    </source>
</reference>
<keyword evidence="1" id="KW-0472">Membrane</keyword>
<dbReference type="Pfam" id="PF13239">
    <property type="entry name" value="2TM"/>
    <property type="match status" value="1"/>
</dbReference>
<feature type="transmembrane region" description="Helical" evidence="1">
    <location>
        <begin position="24"/>
        <end position="44"/>
    </location>
</feature>
<dbReference type="EMBL" id="JAPFQP010000004">
    <property type="protein sequence ID" value="MCX2720279.1"/>
    <property type="molecule type" value="Genomic_DNA"/>
</dbReference>
<proteinExistence type="predicted"/>
<keyword evidence="4" id="KW-1185">Reference proteome</keyword>
<comment type="caution">
    <text evidence="3">The sequence shown here is derived from an EMBL/GenBank/DDBJ whole genome shotgun (WGS) entry which is preliminary data.</text>
</comment>
<dbReference type="RefSeq" id="WP_266014160.1">
    <property type="nucleotide sequence ID" value="NZ_JAPFQP010000004.1"/>
</dbReference>
<keyword evidence="1" id="KW-1133">Transmembrane helix</keyword>
<dbReference type="InterPro" id="IPR025698">
    <property type="entry name" value="2TM_dom"/>
</dbReference>
<evidence type="ECO:0000259" key="2">
    <source>
        <dbReference type="Pfam" id="PF13239"/>
    </source>
</evidence>
<evidence type="ECO:0000256" key="1">
    <source>
        <dbReference type="SAM" id="Phobius"/>
    </source>
</evidence>
<organism evidence="3 4">
    <name type="scientific">Lentiprolixibacter aurantiacus</name>
    <dbReference type="NCBI Taxonomy" id="2993939"/>
    <lineage>
        <taxon>Bacteria</taxon>
        <taxon>Pseudomonadati</taxon>
        <taxon>Bacteroidota</taxon>
        <taxon>Flavobacteriia</taxon>
        <taxon>Flavobacteriales</taxon>
        <taxon>Flavobacteriaceae</taxon>
        <taxon>Lentiprolixibacter</taxon>
    </lineage>
</organism>
<keyword evidence="1" id="KW-0812">Transmembrane</keyword>
<dbReference type="Proteomes" id="UP001207116">
    <property type="component" value="Unassembled WGS sequence"/>
</dbReference>